<dbReference type="InterPro" id="IPR011051">
    <property type="entry name" value="RmlC_Cupin_sf"/>
</dbReference>
<feature type="domain" description="Pirin C-terminal" evidence="1">
    <location>
        <begin position="69"/>
        <end position="125"/>
    </location>
</feature>
<name>A0AAV2ZGL5_9STRA</name>
<proteinExistence type="predicted"/>
<dbReference type="Proteomes" id="UP001146120">
    <property type="component" value="Unassembled WGS sequence"/>
</dbReference>
<gene>
    <name evidence="2" type="ORF">N0F65_009993</name>
</gene>
<accession>A0AAV2ZGL5</accession>
<protein>
    <recommendedName>
        <fullName evidence="1">Pirin C-terminal domain-containing protein</fullName>
    </recommendedName>
</protein>
<evidence type="ECO:0000313" key="2">
    <source>
        <dbReference type="EMBL" id="DBA04397.1"/>
    </source>
</evidence>
<dbReference type="InterPro" id="IPR008778">
    <property type="entry name" value="Pirin_C_dom"/>
</dbReference>
<dbReference type="EMBL" id="DAKRPA010000008">
    <property type="protein sequence ID" value="DBA04397.1"/>
    <property type="molecule type" value="Genomic_DNA"/>
</dbReference>
<reference evidence="2" key="1">
    <citation type="submission" date="2022-11" db="EMBL/GenBank/DDBJ databases">
        <authorList>
            <person name="Morgan W.R."/>
            <person name="Tartar A."/>
        </authorList>
    </citation>
    <scope>NUCLEOTIDE SEQUENCE</scope>
    <source>
        <strain evidence="2">ARSEF 373</strain>
    </source>
</reference>
<dbReference type="Pfam" id="PF05726">
    <property type="entry name" value="Pirin_C"/>
    <property type="match status" value="1"/>
</dbReference>
<organism evidence="2 3">
    <name type="scientific">Lagenidium giganteum</name>
    <dbReference type="NCBI Taxonomy" id="4803"/>
    <lineage>
        <taxon>Eukaryota</taxon>
        <taxon>Sar</taxon>
        <taxon>Stramenopiles</taxon>
        <taxon>Oomycota</taxon>
        <taxon>Peronosporomycetes</taxon>
        <taxon>Pythiales</taxon>
        <taxon>Pythiaceae</taxon>
    </lineage>
</organism>
<dbReference type="InterPro" id="IPR014710">
    <property type="entry name" value="RmlC-like_jellyroll"/>
</dbReference>
<dbReference type="PANTHER" id="PTHR13903">
    <property type="entry name" value="PIRIN-RELATED"/>
    <property type="match status" value="1"/>
</dbReference>
<sequence>MDSRYQEVKRDQVPHAFSADGAIEAIVFAGDVFGVPDSIKTEAPVTYVHYTLQPELSATTRGCGTGSAGPRVSLQASGMSDAAVEFIVISGEPLREPVVQHGPFVMISEEGICDTIYDFQSGQNGFEHAWLWRPKSGKLA</sequence>
<dbReference type="SUPFAM" id="SSF51182">
    <property type="entry name" value="RmlC-like cupins"/>
    <property type="match status" value="1"/>
</dbReference>
<reference evidence="2" key="2">
    <citation type="journal article" date="2023" name="Microbiol Resour">
        <title>Decontamination and Annotation of the Draft Genome Sequence of the Oomycete Lagenidium giganteum ARSEF 373.</title>
        <authorList>
            <person name="Morgan W.R."/>
            <person name="Tartar A."/>
        </authorList>
    </citation>
    <scope>NUCLEOTIDE SEQUENCE</scope>
    <source>
        <strain evidence="2">ARSEF 373</strain>
    </source>
</reference>
<evidence type="ECO:0000259" key="1">
    <source>
        <dbReference type="Pfam" id="PF05726"/>
    </source>
</evidence>
<dbReference type="Gene3D" id="2.60.120.10">
    <property type="entry name" value="Jelly Rolls"/>
    <property type="match status" value="4"/>
</dbReference>
<evidence type="ECO:0000313" key="3">
    <source>
        <dbReference type="Proteomes" id="UP001146120"/>
    </source>
</evidence>
<dbReference type="PANTHER" id="PTHR13903:SF8">
    <property type="entry name" value="PIRIN"/>
    <property type="match status" value="1"/>
</dbReference>
<dbReference type="AlphaFoldDB" id="A0AAV2ZGL5"/>
<dbReference type="InterPro" id="IPR012093">
    <property type="entry name" value="Pirin"/>
</dbReference>
<keyword evidence="3" id="KW-1185">Reference proteome</keyword>
<comment type="caution">
    <text evidence="2">The sequence shown here is derived from an EMBL/GenBank/DDBJ whole genome shotgun (WGS) entry which is preliminary data.</text>
</comment>